<keyword evidence="4" id="KW-0805">Transcription regulation</keyword>
<comment type="similarity">
    <text evidence="2">Belongs to the EAF6 family.</text>
</comment>
<dbReference type="AlphaFoldDB" id="A0A1V9ZVI8"/>
<comment type="subcellular location">
    <subcellularLocation>
        <location evidence="1">Nucleus</location>
    </subcellularLocation>
</comment>
<feature type="compositionally biased region" description="Basic and acidic residues" evidence="9">
    <location>
        <begin position="95"/>
        <end position="104"/>
    </location>
</feature>
<dbReference type="InterPro" id="IPR015418">
    <property type="entry name" value="Eaf6"/>
</dbReference>
<feature type="region of interest" description="Disordered" evidence="9">
    <location>
        <begin position="248"/>
        <end position="298"/>
    </location>
</feature>
<dbReference type="GO" id="GO:0005634">
    <property type="term" value="C:nucleus"/>
    <property type="evidence" value="ECO:0007669"/>
    <property type="project" value="UniProtKB-SubCell"/>
</dbReference>
<evidence type="ECO:0000256" key="1">
    <source>
        <dbReference type="ARBA" id="ARBA00004123"/>
    </source>
</evidence>
<evidence type="ECO:0000256" key="3">
    <source>
        <dbReference type="ARBA" id="ARBA00022853"/>
    </source>
</evidence>
<evidence type="ECO:0000313" key="10">
    <source>
        <dbReference type="EMBL" id="OQS01810.1"/>
    </source>
</evidence>
<evidence type="ECO:0000313" key="11">
    <source>
        <dbReference type="Proteomes" id="UP000243217"/>
    </source>
</evidence>
<feature type="compositionally biased region" description="Basic and acidic residues" evidence="9">
    <location>
        <begin position="41"/>
        <end position="51"/>
    </location>
</feature>
<evidence type="ECO:0000256" key="2">
    <source>
        <dbReference type="ARBA" id="ARBA00010916"/>
    </source>
</evidence>
<keyword evidence="6" id="KW-0804">Transcription</keyword>
<evidence type="ECO:0000256" key="6">
    <source>
        <dbReference type="ARBA" id="ARBA00023163"/>
    </source>
</evidence>
<organism evidence="10 11">
    <name type="scientific">Thraustotheca clavata</name>
    <dbReference type="NCBI Taxonomy" id="74557"/>
    <lineage>
        <taxon>Eukaryota</taxon>
        <taxon>Sar</taxon>
        <taxon>Stramenopiles</taxon>
        <taxon>Oomycota</taxon>
        <taxon>Saprolegniomycetes</taxon>
        <taxon>Saprolegniales</taxon>
        <taxon>Achlyaceae</taxon>
        <taxon>Thraustotheca</taxon>
    </lineage>
</organism>
<dbReference type="GO" id="GO:0000123">
    <property type="term" value="C:histone acetyltransferase complex"/>
    <property type="evidence" value="ECO:0007669"/>
    <property type="project" value="InterPro"/>
</dbReference>
<keyword evidence="5 8" id="KW-0175">Coiled coil</keyword>
<keyword evidence="3" id="KW-0156">Chromatin regulator</keyword>
<evidence type="ECO:0000256" key="4">
    <source>
        <dbReference type="ARBA" id="ARBA00023015"/>
    </source>
</evidence>
<feature type="compositionally biased region" description="Pro residues" evidence="9">
    <location>
        <begin position="266"/>
        <end position="278"/>
    </location>
</feature>
<evidence type="ECO:0000256" key="5">
    <source>
        <dbReference type="ARBA" id="ARBA00023054"/>
    </source>
</evidence>
<dbReference type="PANTHER" id="PTHR13476">
    <property type="entry name" value="CHROMATIN MODIFICATION-RELATED PROTEIN MEAF6"/>
    <property type="match status" value="1"/>
</dbReference>
<comment type="caution">
    <text evidence="10">The sequence shown here is derived from an EMBL/GenBank/DDBJ whole genome shotgun (WGS) entry which is preliminary data.</text>
</comment>
<feature type="coiled-coil region" evidence="8">
    <location>
        <begin position="128"/>
        <end position="155"/>
    </location>
</feature>
<dbReference type="GO" id="GO:0006325">
    <property type="term" value="P:chromatin organization"/>
    <property type="evidence" value="ECO:0007669"/>
    <property type="project" value="UniProtKB-KW"/>
</dbReference>
<proteinExistence type="inferred from homology"/>
<keyword evidence="11" id="KW-1185">Reference proteome</keyword>
<sequence>MSAGHQFPFRCRCKARRCDTCGACSKCLCYCNGPPSRRFVRREDSKKKNEPEISLSSAKKPRQLTIQEAMGGKPRGPAEKDIKPSVVAPVPPPEVPKEEPKKPEYAPPPIEPAAPEVETVPMTLEEHIKSITERRVEEQAELVALEKQIFELEGAYLRRNQYSGNIAKGWAPANVFVAQVMKDQLLEVELIGENPREMTRVEADAVNQQRIFSYSSITSPGEMLAQKWIEHRSDEELALLELAKKLESEPEGRTLRKRPSLTETPSTPPQQPASPVAPSPQAVKAEPRKPKSKRKKTK</sequence>
<dbReference type="EMBL" id="JNBS01001452">
    <property type="protein sequence ID" value="OQS01810.1"/>
    <property type="molecule type" value="Genomic_DNA"/>
</dbReference>
<evidence type="ECO:0000256" key="7">
    <source>
        <dbReference type="ARBA" id="ARBA00023242"/>
    </source>
</evidence>
<dbReference type="OrthoDB" id="440324at2759"/>
<gene>
    <name evidence="10" type="ORF">THRCLA_21605</name>
</gene>
<evidence type="ECO:0000256" key="9">
    <source>
        <dbReference type="SAM" id="MobiDB-lite"/>
    </source>
</evidence>
<dbReference type="STRING" id="74557.A0A1V9ZVI8"/>
<dbReference type="Pfam" id="PF09340">
    <property type="entry name" value="NuA4"/>
    <property type="match status" value="1"/>
</dbReference>
<accession>A0A1V9ZVI8</accession>
<feature type="region of interest" description="Disordered" evidence="9">
    <location>
        <begin position="39"/>
        <end position="114"/>
    </location>
</feature>
<name>A0A1V9ZVI8_9STRA</name>
<reference evidence="10 11" key="1">
    <citation type="journal article" date="2014" name="Genome Biol. Evol.">
        <title>The secreted proteins of Achlya hypogyna and Thraustotheca clavata identify the ancestral oomycete secretome and reveal gene acquisitions by horizontal gene transfer.</title>
        <authorList>
            <person name="Misner I."/>
            <person name="Blouin N."/>
            <person name="Leonard G."/>
            <person name="Richards T.A."/>
            <person name="Lane C.E."/>
        </authorList>
    </citation>
    <scope>NUCLEOTIDE SEQUENCE [LARGE SCALE GENOMIC DNA]</scope>
    <source>
        <strain evidence="10 11">ATCC 34112</strain>
    </source>
</reference>
<evidence type="ECO:0000256" key="8">
    <source>
        <dbReference type="SAM" id="Coils"/>
    </source>
</evidence>
<keyword evidence="7" id="KW-0539">Nucleus</keyword>
<protein>
    <submittedName>
        <fullName evidence="10">Uncharacterized protein</fullName>
    </submittedName>
</protein>
<dbReference type="Proteomes" id="UP000243217">
    <property type="component" value="Unassembled WGS sequence"/>
</dbReference>